<reference evidence="3 4" key="1">
    <citation type="submission" date="2024-04" db="EMBL/GenBank/DDBJ databases">
        <authorList>
            <person name="Waldvogel A.-M."/>
            <person name="Schoenle A."/>
        </authorList>
    </citation>
    <scope>NUCLEOTIDE SEQUENCE [LARGE SCALE GENOMIC DNA]</scope>
</reference>
<dbReference type="Proteomes" id="UP001497482">
    <property type="component" value="Chromosome 4"/>
</dbReference>
<protein>
    <submittedName>
        <fullName evidence="3">Uncharacterized protein</fullName>
    </submittedName>
</protein>
<accession>A0AAV2LRV3</accession>
<keyword evidence="4" id="KW-1185">Reference proteome</keyword>
<feature type="compositionally biased region" description="Acidic residues" evidence="1">
    <location>
        <begin position="111"/>
        <end position="152"/>
    </location>
</feature>
<keyword evidence="2" id="KW-0812">Transmembrane</keyword>
<organism evidence="3 4">
    <name type="scientific">Knipowitschia caucasica</name>
    <name type="common">Caucasian dwarf goby</name>
    <name type="synonym">Pomatoschistus caucasicus</name>
    <dbReference type="NCBI Taxonomy" id="637954"/>
    <lineage>
        <taxon>Eukaryota</taxon>
        <taxon>Metazoa</taxon>
        <taxon>Chordata</taxon>
        <taxon>Craniata</taxon>
        <taxon>Vertebrata</taxon>
        <taxon>Euteleostomi</taxon>
        <taxon>Actinopterygii</taxon>
        <taxon>Neopterygii</taxon>
        <taxon>Teleostei</taxon>
        <taxon>Neoteleostei</taxon>
        <taxon>Acanthomorphata</taxon>
        <taxon>Gobiaria</taxon>
        <taxon>Gobiiformes</taxon>
        <taxon>Gobioidei</taxon>
        <taxon>Gobiidae</taxon>
        <taxon>Gobiinae</taxon>
        <taxon>Knipowitschia</taxon>
    </lineage>
</organism>
<evidence type="ECO:0000256" key="2">
    <source>
        <dbReference type="SAM" id="Phobius"/>
    </source>
</evidence>
<dbReference type="EMBL" id="OZ035826">
    <property type="protein sequence ID" value="CAL1603938.1"/>
    <property type="molecule type" value="Genomic_DNA"/>
</dbReference>
<feature type="region of interest" description="Disordered" evidence="1">
    <location>
        <begin position="108"/>
        <end position="173"/>
    </location>
</feature>
<evidence type="ECO:0000313" key="3">
    <source>
        <dbReference type="EMBL" id="CAL1603938.1"/>
    </source>
</evidence>
<evidence type="ECO:0000256" key="1">
    <source>
        <dbReference type="SAM" id="MobiDB-lite"/>
    </source>
</evidence>
<evidence type="ECO:0000313" key="4">
    <source>
        <dbReference type="Proteomes" id="UP001497482"/>
    </source>
</evidence>
<sequence>MNCKRELRIICCERPKNPNWSRSKQTGLTVTSPAYGSSYRHPERNMIVFLVVVSLALSGGLGAPTTAVYKFVKCNPEGDQANCITHQSTNMEWNPDLPSKLPASAAQYLEAEPEEDERDAEEEYPEDYEYPVEEEENPEEEEYPEEEEEEEEYKSPEVYISEGGSGDEGSGFMVDLTMAENGSGERMDIQTKGGRIIYKQNWGDILDEQKPAKEEMKEDHLLHL</sequence>
<dbReference type="AlphaFoldDB" id="A0AAV2LRV3"/>
<keyword evidence="2" id="KW-1133">Transmembrane helix</keyword>
<proteinExistence type="predicted"/>
<gene>
    <name evidence="3" type="ORF">KC01_LOCUS31535</name>
</gene>
<feature type="transmembrane region" description="Helical" evidence="2">
    <location>
        <begin position="47"/>
        <end position="69"/>
    </location>
</feature>
<name>A0AAV2LRV3_KNICA</name>
<keyword evidence="2" id="KW-0472">Membrane</keyword>